<name>A0A1I0SCM2_9BACT</name>
<evidence type="ECO:0000256" key="1">
    <source>
        <dbReference type="SAM" id="Phobius"/>
    </source>
</evidence>
<evidence type="ECO:0000313" key="3">
    <source>
        <dbReference type="Proteomes" id="UP000199310"/>
    </source>
</evidence>
<dbReference type="Proteomes" id="UP000199310">
    <property type="component" value="Unassembled WGS sequence"/>
</dbReference>
<dbReference type="STRING" id="29529.SAMN04488122_6284"/>
<dbReference type="Gene3D" id="1.10.390.10">
    <property type="entry name" value="Neutral Protease Domain 2"/>
    <property type="match status" value="1"/>
</dbReference>
<feature type="transmembrane region" description="Helical" evidence="1">
    <location>
        <begin position="320"/>
        <end position="341"/>
    </location>
</feature>
<feature type="transmembrane region" description="Helical" evidence="1">
    <location>
        <begin position="522"/>
        <end position="544"/>
    </location>
</feature>
<keyword evidence="3" id="KW-1185">Reference proteome</keyword>
<feature type="transmembrane region" description="Helical" evidence="1">
    <location>
        <begin position="232"/>
        <end position="259"/>
    </location>
</feature>
<evidence type="ECO:0008006" key="4">
    <source>
        <dbReference type="Google" id="ProtNLM"/>
    </source>
</evidence>
<dbReference type="RefSeq" id="WP_089902775.1">
    <property type="nucleotide sequence ID" value="NZ_FOJG01000002.1"/>
</dbReference>
<protein>
    <recommendedName>
        <fullName evidence="4">ABC-type transport system involved in multi-copper enzyme maturation, permease component</fullName>
    </recommendedName>
</protein>
<feature type="transmembrane region" description="Helical" evidence="1">
    <location>
        <begin position="98"/>
        <end position="124"/>
    </location>
</feature>
<keyword evidence="1" id="KW-1133">Transmembrane helix</keyword>
<feature type="transmembrane region" description="Helical" evidence="1">
    <location>
        <begin position="144"/>
        <end position="171"/>
    </location>
</feature>
<dbReference type="SUPFAM" id="SSF55486">
    <property type="entry name" value="Metalloproteases ('zincins'), catalytic domain"/>
    <property type="match status" value="1"/>
</dbReference>
<accession>A0A1I0SCM2</accession>
<keyword evidence="1" id="KW-0812">Transmembrane</keyword>
<sequence length="1215" mass="138539">MFVEIFLFEIRQRFRQPAIYIYFGVTFLFMWITFATGSLPLGEKEHINAPFLIALASAGVSMLLALVGSSVMGLPLYRDIEYRTDEYYLSYPLTRAGYFWGRFAGAWTSMFFIALAIPAGIYLGATTGPWMGWRDAGQYGADKLLHYLQPFLIIVLPNLFFTSSLFFALVVLTRNIKVIYSGGILLYLCYFLSFFFFLNDGNGTVVNLADPFVINGIKWQNSQATDLQRNTMLIACSGTFLLNRILWAGTALVILLWAYRRFRFERFFNKGDRSVLLPVEPRDNTKSFLNGPQQVFDSAYHRNTLCRLVKMELSNLVNDNYFWVIFLSGTVFLAFSFWMGHSPYGVPDLPRTVTLFAIFNEAFPFYIFILFLFYTGEILHRERIQGYAVIYDTLPPPNRILWGSKLITLLILAIMLAVIPAVSSLGIQVAKGFYQFNLQMYGIQLFLILLPQLLAMVVYCFVVHVMVNRKFSAHSIGLFLWLLIFFLRKSGTFNYHLLLYSYTPSFTISDMDGLGHMIKPVTWFNIYWTSFSVLLVIVAALFYVRGMPRSFKDRCRAIPERFTPVTKIVTISGALFFAGVGGFIYYQVSYLNEYLTNGEMIARKILYEHTLKRYAGMPLPKVTRIVLRANLFPDKQTAVVDAQVTLVNKTTQVISGLLLDGEELTDYTISNKGTPLSYTYPLRYRRGLFNWFRPVTEPAKFRLYRFPSVLVPGDSMTLDVHSVTMHRGFENDFYAPDLLRNGTFFSGGLPGMGYDEQDEINNPFERKKYHLPPKKSEEDIAQNDPIGISTLKSGAGADLLELDITVGTSGDQTALAPGTLLKEWTENGRHYFHYSQTNPGMYAPFAILSARYAVLHDTIQSAHPVSIDIYYDPLHARNISRFLTAYKDGLRYFESIYGPYPFSGIRLAETNVYLNKISSMTTLDGYAEDFAWNAGFNDPVSFDYTYFRTARCLAQQWWRFQVAPNSTTGSLMISEGLSLYSALALEEKKLGKHNMRDILLDQLRDYYYQRRRLEKPEHPLLTMNQPFEEKKAGVVLYGLKDLMGADSFHAALRDFKEEYAFKAAPPFAGSNDLYRVLRKHVPDSLRYYLEDSWLKITLYNNRVLAATAIPTGNGSDYLVTLEVAVNKIYRDSTGKDLPASGINDYVDIGVYTSQAEEGRNEHIPLYLRKHRLTGGVHTLTVVVHGKPVYVGIDPNAVLIDQSPGDNLMNITFNSR</sequence>
<dbReference type="OrthoDB" id="100605at2"/>
<dbReference type="EMBL" id="FOJG01000002">
    <property type="protein sequence ID" value="SEW55033.1"/>
    <property type="molecule type" value="Genomic_DNA"/>
</dbReference>
<organism evidence="2 3">
    <name type="scientific">Chitinophaga arvensicola</name>
    <dbReference type="NCBI Taxonomy" id="29529"/>
    <lineage>
        <taxon>Bacteria</taxon>
        <taxon>Pseudomonadati</taxon>
        <taxon>Bacteroidota</taxon>
        <taxon>Chitinophagia</taxon>
        <taxon>Chitinophagales</taxon>
        <taxon>Chitinophagaceae</taxon>
        <taxon>Chitinophaga</taxon>
    </lineage>
</organism>
<gene>
    <name evidence="2" type="ORF">SAMN04488122_6284</name>
</gene>
<feature type="transmembrane region" description="Helical" evidence="1">
    <location>
        <begin position="406"/>
        <end position="429"/>
    </location>
</feature>
<reference evidence="3" key="1">
    <citation type="submission" date="2016-10" db="EMBL/GenBank/DDBJ databases">
        <authorList>
            <person name="Varghese N."/>
            <person name="Submissions S."/>
        </authorList>
    </citation>
    <scope>NUCLEOTIDE SEQUENCE [LARGE SCALE GENOMIC DNA]</scope>
    <source>
        <strain evidence="3">DSM 3695</strain>
    </source>
</reference>
<feature type="transmembrane region" description="Helical" evidence="1">
    <location>
        <begin position="51"/>
        <end position="77"/>
    </location>
</feature>
<dbReference type="AlphaFoldDB" id="A0A1I0SCM2"/>
<evidence type="ECO:0000313" key="2">
    <source>
        <dbReference type="EMBL" id="SEW55033.1"/>
    </source>
</evidence>
<feature type="transmembrane region" description="Helical" evidence="1">
    <location>
        <begin position="441"/>
        <end position="467"/>
    </location>
</feature>
<feature type="transmembrane region" description="Helical" evidence="1">
    <location>
        <begin position="479"/>
        <end position="502"/>
    </location>
</feature>
<feature type="transmembrane region" description="Helical" evidence="1">
    <location>
        <begin position="565"/>
        <end position="586"/>
    </location>
</feature>
<feature type="transmembrane region" description="Helical" evidence="1">
    <location>
        <begin position="353"/>
        <end position="374"/>
    </location>
</feature>
<proteinExistence type="predicted"/>
<dbReference type="InterPro" id="IPR027268">
    <property type="entry name" value="Peptidase_M4/M1_CTD_sf"/>
</dbReference>
<feature type="transmembrane region" description="Helical" evidence="1">
    <location>
        <begin position="178"/>
        <end position="198"/>
    </location>
</feature>
<keyword evidence="1" id="KW-0472">Membrane</keyword>
<feature type="transmembrane region" description="Helical" evidence="1">
    <location>
        <begin position="20"/>
        <end position="39"/>
    </location>
</feature>